<keyword evidence="3" id="KW-0238">DNA-binding</keyword>
<sequence length="308" mass="35289">MNETDNNLRQFLLLIHKTGSISQTAEQCHFSQSYISKVIKNFEVEFGTPLINRNKHPLTLTFAGYECLENLKRQQELQVNLRQQMRLLSEEHLHLLTICCDPSVGHGWYSQILKQFYLLHPHVTVKAIQLNYKDAVQLAQSNSVDVVLDTEVHNERFAYQSLGIVPIYFLIPKKSAVYQAGVLWRSFDTLTLSQLSNQPLITTNSKASSQILFDQFLERNNVVMNHILEVNNNQTATELALGQVAISYCSPTILKAIPHDRLQDINIVEVPLSKLTYNFGINIRKELSKIPEVDDLILTVQQTFRKLL</sequence>
<accession>A0A0R2BG07</accession>
<dbReference type="Gene3D" id="3.40.190.290">
    <property type="match status" value="1"/>
</dbReference>
<feature type="domain" description="HTH lysR-type" evidence="5">
    <location>
        <begin position="12"/>
        <end position="61"/>
    </location>
</feature>
<evidence type="ECO:0000256" key="2">
    <source>
        <dbReference type="ARBA" id="ARBA00023015"/>
    </source>
</evidence>
<evidence type="ECO:0000256" key="1">
    <source>
        <dbReference type="ARBA" id="ARBA00009437"/>
    </source>
</evidence>
<dbReference type="Pfam" id="PF00126">
    <property type="entry name" value="HTH_1"/>
    <property type="match status" value="1"/>
</dbReference>
<evidence type="ECO:0000256" key="3">
    <source>
        <dbReference type="ARBA" id="ARBA00023125"/>
    </source>
</evidence>
<dbReference type="SUPFAM" id="SSF46785">
    <property type="entry name" value="Winged helix' DNA-binding domain"/>
    <property type="match status" value="1"/>
</dbReference>
<dbReference type="Gene3D" id="1.10.10.10">
    <property type="entry name" value="Winged helix-like DNA-binding domain superfamily/Winged helix DNA-binding domain"/>
    <property type="match status" value="1"/>
</dbReference>
<dbReference type="InterPro" id="IPR005119">
    <property type="entry name" value="LysR_subst-bd"/>
</dbReference>
<dbReference type="PATRIC" id="fig|1423733.4.peg.3180"/>
<dbReference type="AlphaFoldDB" id="A0A0R2BG07"/>
<dbReference type="EMBL" id="AYYR01000009">
    <property type="protein sequence ID" value="KRM77685.1"/>
    <property type="molecule type" value="Genomic_DNA"/>
</dbReference>
<evidence type="ECO:0000313" key="7">
    <source>
        <dbReference type="Proteomes" id="UP000051845"/>
    </source>
</evidence>
<evidence type="ECO:0000259" key="5">
    <source>
        <dbReference type="PROSITE" id="PS50931"/>
    </source>
</evidence>
<dbReference type="GO" id="GO:0003700">
    <property type="term" value="F:DNA-binding transcription factor activity"/>
    <property type="evidence" value="ECO:0007669"/>
    <property type="project" value="InterPro"/>
</dbReference>
<dbReference type="Proteomes" id="UP000051845">
    <property type="component" value="Unassembled WGS sequence"/>
</dbReference>
<evidence type="ECO:0000313" key="6">
    <source>
        <dbReference type="EMBL" id="KRM77685.1"/>
    </source>
</evidence>
<name>A0A0R2BG07_SECCO</name>
<organism evidence="6 7">
    <name type="scientific">Secundilactobacillus collinoides DSM 20515 = JCM 1123</name>
    <dbReference type="NCBI Taxonomy" id="1423733"/>
    <lineage>
        <taxon>Bacteria</taxon>
        <taxon>Bacillati</taxon>
        <taxon>Bacillota</taxon>
        <taxon>Bacilli</taxon>
        <taxon>Lactobacillales</taxon>
        <taxon>Lactobacillaceae</taxon>
        <taxon>Secundilactobacillus</taxon>
    </lineage>
</organism>
<dbReference type="InterPro" id="IPR036390">
    <property type="entry name" value="WH_DNA-bd_sf"/>
</dbReference>
<dbReference type="CDD" id="cd05466">
    <property type="entry name" value="PBP2_LTTR_substrate"/>
    <property type="match status" value="1"/>
</dbReference>
<comment type="similarity">
    <text evidence="1">Belongs to the LysR transcriptional regulatory family.</text>
</comment>
<dbReference type="SUPFAM" id="SSF53850">
    <property type="entry name" value="Periplasmic binding protein-like II"/>
    <property type="match status" value="1"/>
</dbReference>
<gene>
    <name evidence="6" type="ORF">FC82_GL003056</name>
</gene>
<dbReference type="InterPro" id="IPR036388">
    <property type="entry name" value="WH-like_DNA-bd_sf"/>
</dbReference>
<proteinExistence type="inferred from homology"/>
<protein>
    <submittedName>
        <fullName evidence="6">Transcription regulator</fullName>
    </submittedName>
</protein>
<keyword evidence="4" id="KW-0804">Transcription</keyword>
<dbReference type="STRING" id="33960.TY91_11180"/>
<dbReference type="InterPro" id="IPR000847">
    <property type="entry name" value="LysR_HTH_N"/>
</dbReference>
<keyword evidence="2" id="KW-0805">Transcription regulation</keyword>
<dbReference type="RefSeq" id="WP_056996040.1">
    <property type="nucleotide sequence ID" value="NZ_AYYR01000009.1"/>
</dbReference>
<dbReference type="PROSITE" id="PS50931">
    <property type="entry name" value="HTH_LYSR"/>
    <property type="match status" value="1"/>
</dbReference>
<dbReference type="PANTHER" id="PTHR30126">
    <property type="entry name" value="HTH-TYPE TRANSCRIPTIONAL REGULATOR"/>
    <property type="match status" value="1"/>
</dbReference>
<comment type="caution">
    <text evidence="6">The sequence shown here is derived from an EMBL/GenBank/DDBJ whole genome shotgun (WGS) entry which is preliminary data.</text>
</comment>
<evidence type="ECO:0000256" key="4">
    <source>
        <dbReference type="ARBA" id="ARBA00023163"/>
    </source>
</evidence>
<dbReference type="GO" id="GO:0003677">
    <property type="term" value="F:DNA binding"/>
    <property type="evidence" value="ECO:0007669"/>
    <property type="project" value="UniProtKB-KW"/>
</dbReference>
<reference evidence="6 7" key="1">
    <citation type="journal article" date="2015" name="Genome Announc.">
        <title>Expanding the biotechnology potential of lactobacilli through comparative genomics of 213 strains and associated genera.</title>
        <authorList>
            <person name="Sun Z."/>
            <person name="Harris H.M."/>
            <person name="McCann A."/>
            <person name="Guo C."/>
            <person name="Argimon S."/>
            <person name="Zhang W."/>
            <person name="Yang X."/>
            <person name="Jeffery I.B."/>
            <person name="Cooney J.C."/>
            <person name="Kagawa T.F."/>
            <person name="Liu W."/>
            <person name="Song Y."/>
            <person name="Salvetti E."/>
            <person name="Wrobel A."/>
            <person name="Rasinkangas P."/>
            <person name="Parkhill J."/>
            <person name="Rea M.C."/>
            <person name="O'Sullivan O."/>
            <person name="Ritari J."/>
            <person name="Douillard F.P."/>
            <person name="Paul Ross R."/>
            <person name="Yang R."/>
            <person name="Briner A.E."/>
            <person name="Felis G.E."/>
            <person name="de Vos W.M."/>
            <person name="Barrangou R."/>
            <person name="Klaenhammer T.R."/>
            <person name="Caufield P.W."/>
            <person name="Cui Y."/>
            <person name="Zhang H."/>
            <person name="O'Toole P.W."/>
        </authorList>
    </citation>
    <scope>NUCLEOTIDE SEQUENCE [LARGE SCALE GENOMIC DNA]</scope>
    <source>
        <strain evidence="6 7">DSM 20515</strain>
    </source>
</reference>
<dbReference type="Pfam" id="PF03466">
    <property type="entry name" value="LysR_substrate"/>
    <property type="match status" value="1"/>
</dbReference>